<dbReference type="InterPro" id="IPR014710">
    <property type="entry name" value="RmlC-like_jellyroll"/>
</dbReference>
<dbReference type="InterPro" id="IPR018062">
    <property type="entry name" value="HTH_AraC-typ_CS"/>
</dbReference>
<dbReference type="Gene3D" id="1.10.10.60">
    <property type="entry name" value="Homeodomain-like"/>
    <property type="match status" value="2"/>
</dbReference>
<keyword evidence="1" id="KW-0805">Transcription regulation</keyword>
<proteinExistence type="predicted"/>
<dbReference type="Pfam" id="PF02311">
    <property type="entry name" value="AraC_binding"/>
    <property type="match status" value="1"/>
</dbReference>
<evidence type="ECO:0000313" key="7">
    <source>
        <dbReference type="Proteomes" id="UP000219215"/>
    </source>
</evidence>
<dbReference type="EMBL" id="LT907975">
    <property type="protein sequence ID" value="SOB59355.1"/>
    <property type="molecule type" value="Genomic_DNA"/>
</dbReference>
<keyword evidence="3" id="KW-0010">Activator</keyword>
<protein>
    <submittedName>
        <fullName evidence="6">Transcriptional regulator, AraC family</fullName>
    </submittedName>
</protein>
<dbReference type="InterPro" id="IPR003313">
    <property type="entry name" value="AraC-bd"/>
</dbReference>
<dbReference type="SUPFAM" id="SSF46689">
    <property type="entry name" value="Homeodomain-like"/>
    <property type="match status" value="2"/>
</dbReference>
<keyword evidence="2" id="KW-0238">DNA-binding</keyword>
<accession>A0A2C8FA95</accession>
<dbReference type="InterPro" id="IPR018060">
    <property type="entry name" value="HTH_AraC"/>
</dbReference>
<evidence type="ECO:0000313" key="6">
    <source>
        <dbReference type="EMBL" id="SOB59355.1"/>
    </source>
</evidence>
<reference evidence="7" key="1">
    <citation type="submission" date="2017-09" db="EMBL/GenBank/DDBJ databases">
        <authorList>
            <person name="Regsiter A."/>
            <person name="William W."/>
        </authorList>
    </citation>
    <scope>NUCLEOTIDE SEQUENCE [LARGE SCALE GENOMIC DNA]</scope>
    <source>
        <strain evidence="7">500-1</strain>
    </source>
</reference>
<dbReference type="AlphaFoldDB" id="A0A2C8FA95"/>
<dbReference type="PRINTS" id="PR00032">
    <property type="entry name" value="HTHARAC"/>
</dbReference>
<dbReference type="InterPro" id="IPR020449">
    <property type="entry name" value="Tscrpt_reg_AraC-type_HTH"/>
</dbReference>
<sequence length="279" mass="31351">MANKTTGNTVQFWRDPDLPGVEVRYSRYCEEAFRMHVHSTYSIGYLESGMTSFELEGKPHTATAGQMVLIGPNVVHACNPDLDSGMAYHMFYVDGVWLENVGREVFGREVGRPVFESPVVDDFPLLQSWQDLHQSIVEGAGRLHKETLLVQAVGDLLLRHASLGTASDSAPGKEAVARVKEYLCQRPEQKVNLDTLSEVAHLSRYHLLRVFREEVGLPPHAYHNQVRVELGKRLLTEGATIIQAALDSGFTDQSHFTRVFKQFTGATPRQYQSDHCIEK</sequence>
<dbReference type="Gene3D" id="2.60.120.10">
    <property type="entry name" value="Jelly Rolls"/>
    <property type="match status" value="1"/>
</dbReference>
<dbReference type="InterPro" id="IPR050204">
    <property type="entry name" value="AraC_XylS_family_regulators"/>
</dbReference>
<dbReference type="SUPFAM" id="SSF51215">
    <property type="entry name" value="Regulatory protein AraC"/>
    <property type="match status" value="1"/>
</dbReference>
<dbReference type="PROSITE" id="PS00041">
    <property type="entry name" value="HTH_ARAC_FAMILY_1"/>
    <property type="match status" value="1"/>
</dbReference>
<dbReference type="InterPro" id="IPR009057">
    <property type="entry name" value="Homeodomain-like_sf"/>
</dbReference>
<dbReference type="Pfam" id="PF12833">
    <property type="entry name" value="HTH_18"/>
    <property type="match status" value="1"/>
</dbReference>
<evidence type="ECO:0000256" key="1">
    <source>
        <dbReference type="ARBA" id="ARBA00023015"/>
    </source>
</evidence>
<dbReference type="InterPro" id="IPR037923">
    <property type="entry name" value="HTH-like"/>
</dbReference>
<dbReference type="OrthoDB" id="112032at2"/>
<dbReference type="SMART" id="SM00342">
    <property type="entry name" value="HTH_ARAC"/>
    <property type="match status" value="1"/>
</dbReference>
<dbReference type="GO" id="GO:0003700">
    <property type="term" value="F:DNA-binding transcription factor activity"/>
    <property type="evidence" value="ECO:0007669"/>
    <property type="project" value="InterPro"/>
</dbReference>
<evidence type="ECO:0000256" key="4">
    <source>
        <dbReference type="ARBA" id="ARBA00023163"/>
    </source>
</evidence>
<organism evidence="6 7">
    <name type="scientific">Pseudodesulfovibrio profundus</name>
    <dbReference type="NCBI Taxonomy" id="57320"/>
    <lineage>
        <taxon>Bacteria</taxon>
        <taxon>Pseudomonadati</taxon>
        <taxon>Thermodesulfobacteriota</taxon>
        <taxon>Desulfovibrionia</taxon>
        <taxon>Desulfovibrionales</taxon>
        <taxon>Desulfovibrionaceae</taxon>
    </lineage>
</organism>
<keyword evidence="4" id="KW-0804">Transcription</keyword>
<evidence type="ECO:0000259" key="5">
    <source>
        <dbReference type="PROSITE" id="PS01124"/>
    </source>
</evidence>
<dbReference type="KEGG" id="pprf:DPRO_2447"/>
<dbReference type="PROSITE" id="PS01124">
    <property type="entry name" value="HTH_ARAC_FAMILY_2"/>
    <property type="match status" value="1"/>
</dbReference>
<evidence type="ECO:0000256" key="3">
    <source>
        <dbReference type="ARBA" id="ARBA00023159"/>
    </source>
</evidence>
<dbReference type="PANTHER" id="PTHR46796:SF2">
    <property type="entry name" value="TRANSCRIPTIONAL REGULATORY PROTEIN"/>
    <property type="match status" value="1"/>
</dbReference>
<feature type="domain" description="HTH araC/xylS-type" evidence="5">
    <location>
        <begin position="177"/>
        <end position="274"/>
    </location>
</feature>
<dbReference type="GO" id="GO:0043565">
    <property type="term" value="F:sequence-specific DNA binding"/>
    <property type="evidence" value="ECO:0007669"/>
    <property type="project" value="InterPro"/>
</dbReference>
<name>A0A2C8FA95_9BACT</name>
<evidence type="ECO:0000256" key="2">
    <source>
        <dbReference type="ARBA" id="ARBA00023125"/>
    </source>
</evidence>
<dbReference type="Proteomes" id="UP000219215">
    <property type="component" value="Chromosome DPRO"/>
</dbReference>
<dbReference type="PANTHER" id="PTHR46796">
    <property type="entry name" value="HTH-TYPE TRANSCRIPTIONAL ACTIVATOR RHAS-RELATED"/>
    <property type="match status" value="1"/>
</dbReference>
<gene>
    <name evidence="6" type="ORF">DPRO_2447</name>
</gene>
<dbReference type="RefSeq" id="WP_097012232.1">
    <property type="nucleotide sequence ID" value="NZ_LT907975.1"/>
</dbReference>
<keyword evidence="7" id="KW-1185">Reference proteome</keyword>